<gene>
    <name evidence="3" type="primary">Fmr1nb</name>
    <name evidence="3" type="ORF">PLUSOC_R00940</name>
</gene>
<evidence type="ECO:0000313" key="4">
    <source>
        <dbReference type="Proteomes" id="UP000519225"/>
    </source>
</evidence>
<evidence type="ECO:0000313" key="3">
    <source>
        <dbReference type="EMBL" id="NXT46762.1"/>
    </source>
</evidence>
<feature type="signal peptide" evidence="2">
    <location>
        <begin position="1"/>
        <end position="26"/>
    </location>
</feature>
<reference evidence="3 4" key="1">
    <citation type="submission" date="2019-09" db="EMBL/GenBank/DDBJ databases">
        <title>Bird 10,000 Genomes (B10K) Project - Family phase.</title>
        <authorList>
            <person name="Zhang G."/>
        </authorList>
    </citation>
    <scope>NUCLEOTIDE SEQUENCE [LARGE SCALE GENOMIC DNA]</scope>
    <source>
        <strain evidence="3">B10K-DU-012-14</strain>
        <tissue evidence="3">Blood</tissue>
    </source>
</reference>
<keyword evidence="2" id="KW-0732">Signal</keyword>
<evidence type="ECO:0000256" key="1">
    <source>
        <dbReference type="SAM" id="Phobius"/>
    </source>
</evidence>
<comment type="caution">
    <text evidence="3">The sequence shown here is derived from an EMBL/GenBank/DDBJ whole genome shotgun (WGS) entry which is preliminary data.</text>
</comment>
<keyword evidence="4" id="KW-1185">Reference proteome</keyword>
<organism evidence="3 4">
    <name type="scientific">Pluvianellus socialis</name>
    <name type="common">Magellanic plover</name>
    <dbReference type="NCBI Taxonomy" id="227228"/>
    <lineage>
        <taxon>Eukaryota</taxon>
        <taxon>Metazoa</taxon>
        <taxon>Chordata</taxon>
        <taxon>Craniata</taxon>
        <taxon>Vertebrata</taxon>
        <taxon>Euteleostomi</taxon>
        <taxon>Archelosauria</taxon>
        <taxon>Archosauria</taxon>
        <taxon>Dinosauria</taxon>
        <taxon>Saurischia</taxon>
        <taxon>Theropoda</taxon>
        <taxon>Coelurosauria</taxon>
        <taxon>Aves</taxon>
        <taxon>Neognathae</taxon>
        <taxon>Neoaves</taxon>
        <taxon>Charadriiformes</taxon>
        <taxon>Charadriidae</taxon>
        <taxon>Pluvianellus</taxon>
    </lineage>
</organism>
<feature type="chain" id="PRO_5029861060" evidence="2">
    <location>
        <begin position="27"/>
        <end position="173"/>
    </location>
</feature>
<dbReference type="InterPro" id="IPR055331">
    <property type="entry name" value="FMR1-like"/>
</dbReference>
<protein>
    <submittedName>
        <fullName evidence="3">FMR1N protein</fullName>
    </submittedName>
</protein>
<evidence type="ECO:0000256" key="2">
    <source>
        <dbReference type="SAM" id="SignalP"/>
    </source>
</evidence>
<accession>A0A7L3CSS3</accession>
<dbReference type="PANTHER" id="PTHR37360:SF1">
    <property type="entry name" value="FMR1 NEIGHBOR PROTEIN"/>
    <property type="match status" value="1"/>
</dbReference>
<name>A0A7L3CSS3_PLUSO</name>
<dbReference type="PANTHER" id="PTHR37360">
    <property type="entry name" value="FRAGILE X MENTAL RETARDATION 1 NEIGHBOR PROTEIN"/>
    <property type="match status" value="1"/>
</dbReference>
<keyword evidence="1" id="KW-1133">Transmembrane helix</keyword>
<dbReference type="AlphaFoldDB" id="A0A7L3CSS3"/>
<keyword evidence="1" id="KW-0472">Membrane</keyword>
<dbReference type="EMBL" id="VZTS01003010">
    <property type="protein sequence ID" value="NXT46762.1"/>
    <property type="molecule type" value="Genomic_DNA"/>
</dbReference>
<keyword evidence="1" id="KW-0812">Transmembrane</keyword>
<feature type="transmembrane region" description="Helical" evidence="1">
    <location>
        <begin position="113"/>
        <end position="137"/>
    </location>
</feature>
<proteinExistence type="predicted"/>
<dbReference type="Proteomes" id="UP000519225">
    <property type="component" value="Unassembled WGS sequence"/>
</dbReference>
<feature type="non-terminal residue" evidence="3">
    <location>
        <position position="173"/>
    </location>
</feature>
<feature type="non-terminal residue" evidence="3">
    <location>
        <position position="1"/>
    </location>
</feature>
<sequence length="173" mass="19676">MLLTGTHLAWKYVVLILLYSINSSFASPNQRVLEESEVAPSKLSVKLKDVYELVLNFFRPVTCRQKDEQTLIPCTVGESLNITECLKNKCCHSKTSHELKCYMPLKDNMQLTFRLLVLVAGGLLILGCLPLCCCAFLQRSQCLNPLRRTNKEVEQIVRKKKARSKDIYGPLLD</sequence>